<gene>
    <name evidence="2" type="ORF">B879_02592</name>
</gene>
<keyword evidence="1" id="KW-0472">Membrane</keyword>
<evidence type="ECO:0000313" key="2">
    <source>
        <dbReference type="EMBL" id="EKB48812.1"/>
    </source>
</evidence>
<comment type="caution">
    <text evidence="2">The sequence shown here is derived from an EMBL/GenBank/DDBJ whole genome shotgun (WGS) entry which is preliminary data.</text>
</comment>
<dbReference type="EMBL" id="AMGM01000041">
    <property type="protein sequence ID" value="EKB48812.1"/>
    <property type="molecule type" value="Genomic_DNA"/>
</dbReference>
<dbReference type="OrthoDB" id="839167at2"/>
<evidence type="ECO:0000256" key="1">
    <source>
        <dbReference type="SAM" id="Phobius"/>
    </source>
</evidence>
<keyword evidence="1" id="KW-0812">Transmembrane</keyword>
<name>K1L9G1_CECL9</name>
<proteinExistence type="predicted"/>
<keyword evidence="3" id="KW-1185">Reference proteome</keyword>
<feature type="transmembrane region" description="Helical" evidence="1">
    <location>
        <begin position="53"/>
        <end position="77"/>
    </location>
</feature>
<accession>K1L9G1</accession>
<sequence>MNRFFVPFAAIMSSGIFAYSYWKEWLAIRWWGEQAVIFPENEQAPYFHASEAIYLQVLLAFALVFSLIFFASIIYTFKRNWKAVFFCFMFSMLAIFAVMVNGAIK</sequence>
<dbReference type="RefSeq" id="WP_009185616.1">
    <property type="nucleotide sequence ID" value="NZ_AMGM01000041.1"/>
</dbReference>
<reference evidence="2 3" key="1">
    <citation type="journal article" date="2012" name="J. Bacteriol.">
        <title>Draft Genome Sequence of Cecembia lonarensis Strain LW9T, Isolated from Lonar Lake, a Haloalkaline Lake in India.</title>
        <authorList>
            <person name="Shivaji S."/>
            <person name="Ara S."/>
            <person name="Singh A."/>
            <person name="Pinnaka A.K."/>
        </authorList>
    </citation>
    <scope>NUCLEOTIDE SEQUENCE [LARGE SCALE GENOMIC DNA]</scope>
    <source>
        <strain evidence="2 3">LW9</strain>
    </source>
</reference>
<organism evidence="2 3">
    <name type="scientific">Cecembia lonarensis (strain CCUG 58316 / KCTC 22772 / LW9)</name>
    <dbReference type="NCBI Taxonomy" id="1225176"/>
    <lineage>
        <taxon>Bacteria</taxon>
        <taxon>Pseudomonadati</taxon>
        <taxon>Bacteroidota</taxon>
        <taxon>Cytophagia</taxon>
        <taxon>Cytophagales</taxon>
        <taxon>Cyclobacteriaceae</taxon>
        <taxon>Cecembia</taxon>
    </lineage>
</organism>
<feature type="transmembrane region" description="Helical" evidence="1">
    <location>
        <begin position="84"/>
        <end position="104"/>
    </location>
</feature>
<dbReference type="AlphaFoldDB" id="K1L9G1"/>
<protein>
    <submittedName>
        <fullName evidence="2">Uncharacterized protein</fullName>
    </submittedName>
</protein>
<dbReference type="Proteomes" id="UP000004478">
    <property type="component" value="Unassembled WGS sequence"/>
</dbReference>
<keyword evidence="1" id="KW-1133">Transmembrane helix</keyword>
<evidence type="ECO:0000313" key="3">
    <source>
        <dbReference type="Proteomes" id="UP000004478"/>
    </source>
</evidence>